<reference evidence="2 3" key="1">
    <citation type="journal article" date="2013" name="Genome Biol.">
        <title>Genome of Acanthamoeba castellanii highlights extensive lateral gene transfer and early evolution of tyrosine kinase signaling.</title>
        <authorList>
            <person name="Clarke M."/>
            <person name="Lohan A.J."/>
            <person name="Liu B."/>
            <person name="Lagkouvardos I."/>
            <person name="Roy S."/>
            <person name="Zafar N."/>
            <person name="Bertelli C."/>
            <person name="Schilde C."/>
            <person name="Kianianmomeni A."/>
            <person name="Burglin T.R."/>
            <person name="Frech C."/>
            <person name="Turcotte B."/>
            <person name="Kopec K.O."/>
            <person name="Synnott J.M."/>
            <person name="Choo C."/>
            <person name="Paponov I."/>
            <person name="Finkler A."/>
            <person name="Soon Heng Tan C."/>
            <person name="Hutchins A.P."/>
            <person name="Weinmeier T."/>
            <person name="Rattei T."/>
            <person name="Chu J.S."/>
            <person name="Gimenez G."/>
            <person name="Irimia M."/>
            <person name="Rigden D.J."/>
            <person name="Fitzpatrick D.A."/>
            <person name="Lorenzo-Morales J."/>
            <person name="Bateman A."/>
            <person name="Chiu C.H."/>
            <person name="Tang P."/>
            <person name="Hegemann P."/>
            <person name="Fromm H."/>
            <person name="Raoult D."/>
            <person name="Greub G."/>
            <person name="Miranda-Saavedra D."/>
            <person name="Chen N."/>
            <person name="Nash P."/>
            <person name="Ginger M.L."/>
            <person name="Horn M."/>
            <person name="Schaap P."/>
            <person name="Caler L."/>
            <person name="Loftus B."/>
        </authorList>
    </citation>
    <scope>NUCLEOTIDE SEQUENCE [LARGE SCALE GENOMIC DNA]</scope>
    <source>
        <strain evidence="2 3">Neff</strain>
    </source>
</reference>
<organism evidence="2 3">
    <name type="scientific">Acanthamoeba castellanii (strain ATCC 30010 / Neff)</name>
    <dbReference type="NCBI Taxonomy" id="1257118"/>
    <lineage>
        <taxon>Eukaryota</taxon>
        <taxon>Amoebozoa</taxon>
        <taxon>Discosea</taxon>
        <taxon>Longamoebia</taxon>
        <taxon>Centramoebida</taxon>
        <taxon>Acanthamoebidae</taxon>
        <taxon>Acanthamoeba</taxon>
    </lineage>
</organism>
<dbReference type="AlphaFoldDB" id="L8HA84"/>
<dbReference type="OrthoDB" id="10266119at2759"/>
<dbReference type="GeneID" id="14923392"/>
<dbReference type="VEuPathDB" id="AmoebaDB:ACA1_255750"/>
<dbReference type="EMBL" id="KB007885">
    <property type="protein sequence ID" value="ELR22454.1"/>
    <property type="molecule type" value="Genomic_DNA"/>
</dbReference>
<protein>
    <submittedName>
        <fullName evidence="2">Uncharacterized protein</fullName>
    </submittedName>
</protein>
<evidence type="ECO:0000256" key="1">
    <source>
        <dbReference type="SAM" id="SignalP"/>
    </source>
</evidence>
<accession>L8HA84</accession>
<gene>
    <name evidence="2" type="ORF">ACA1_255750</name>
</gene>
<dbReference type="PROSITE" id="PS51257">
    <property type="entry name" value="PROKAR_LIPOPROTEIN"/>
    <property type="match status" value="1"/>
</dbReference>
<evidence type="ECO:0000313" key="2">
    <source>
        <dbReference type="EMBL" id="ELR22454.1"/>
    </source>
</evidence>
<evidence type="ECO:0000313" key="3">
    <source>
        <dbReference type="Proteomes" id="UP000011083"/>
    </source>
</evidence>
<proteinExistence type="predicted"/>
<dbReference type="Proteomes" id="UP000011083">
    <property type="component" value="Unassembled WGS sequence"/>
</dbReference>
<dbReference type="Pfam" id="PF13552">
    <property type="entry name" value="DUF4127"/>
    <property type="match status" value="1"/>
</dbReference>
<sequence length="550" mass="62336">MEASRACALLATVLVAAVLACLCAEGAEGEVVFLPLDERFTTRDAFVNMALSHTPYTLRSPPLAILPHIREAADIPALQKWVDHALLSPHRRHPAGEADEREMILSSEMYLYGGLIGSRISNWTQAEVEGRLAKLVAYKQQLGDGVKIYASAVIMRIPAYNSGFEDQWYWAYYGRDLFQFSYFMDKYDTLRQPADLATAQSYRSKVPPAVVEDWLWRRSRNFNVTKAIIEQQFLWKKQHNQRLFEKLYVTQDDNAEYGFNIAEAEKLKALVRQYGLEEDIYIYPGADEVGLTMLAQSSVRKEGKSPRIKLVFRDPATINLIPNYEGQPMIQTLEDQIKAAGGSLTNDTEAASVILLVNNFSHQPQTEAPHQPLNRSIAEYAVFDAYLAAAMRNPRVVVGFADNRYSNGADVVLIRYMESQHSSASHIPMSKFAYAGWNTDGNTLGTVISSSLLMALFPAKREESTWFNAQRILEDCSYQAQWRQGLVAYTALAGDDPNLLSRDLPFYEQLSYKVLAEDFRVITRVYGLPWTLDAIYYPWRRAFEIGFRSS</sequence>
<feature type="signal peptide" evidence="1">
    <location>
        <begin position="1"/>
        <end position="29"/>
    </location>
</feature>
<dbReference type="RefSeq" id="XP_004367710.1">
    <property type="nucleotide sequence ID" value="XM_004367653.1"/>
</dbReference>
<feature type="chain" id="PRO_5003990554" evidence="1">
    <location>
        <begin position="30"/>
        <end position="550"/>
    </location>
</feature>
<keyword evidence="3" id="KW-1185">Reference proteome</keyword>
<name>L8HA84_ACACF</name>
<dbReference type="InterPro" id="IPR025394">
    <property type="entry name" value="DUF4127"/>
</dbReference>
<dbReference type="KEGG" id="acan:ACA1_255750"/>
<keyword evidence="1" id="KW-0732">Signal</keyword>